<evidence type="ECO:0000313" key="1">
    <source>
        <dbReference type="EMBL" id="SEL20973.1"/>
    </source>
</evidence>
<dbReference type="Proteomes" id="UP000198620">
    <property type="component" value="Unassembled WGS sequence"/>
</dbReference>
<keyword evidence="2" id="KW-1185">Reference proteome</keyword>
<accession>A0A1H7NBU5</accession>
<dbReference type="EMBL" id="FOBH01000006">
    <property type="protein sequence ID" value="SEL20973.1"/>
    <property type="molecule type" value="Genomic_DNA"/>
</dbReference>
<proteinExistence type="predicted"/>
<organism evidence="1 2">
    <name type="scientific">Nitrosovibrio tenuis</name>
    <dbReference type="NCBI Taxonomy" id="1233"/>
    <lineage>
        <taxon>Bacteria</taxon>
        <taxon>Pseudomonadati</taxon>
        <taxon>Pseudomonadota</taxon>
        <taxon>Betaproteobacteria</taxon>
        <taxon>Nitrosomonadales</taxon>
        <taxon>Nitrosomonadaceae</taxon>
        <taxon>Nitrosovibrio</taxon>
    </lineage>
</organism>
<gene>
    <name evidence="1" type="ORF">SAMN05216387_106124</name>
</gene>
<reference evidence="1 2" key="1">
    <citation type="submission" date="2016-10" db="EMBL/GenBank/DDBJ databases">
        <authorList>
            <person name="de Groot N.N."/>
        </authorList>
    </citation>
    <scope>NUCLEOTIDE SEQUENCE [LARGE SCALE GENOMIC DNA]</scope>
    <source>
        <strain evidence="1 2">Nv1</strain>
    </source>
</reference>
<protein>
    <submittedName>
        <fullName evidence="1">Uncharacterized protein</fullName>
    </submittedName>
</protein>
<evidence type="ECO:0000313" key="2">
    <source>
        <dbReference type="Proteomes" id="UP000198620"/>
    </source>
</evidence>
<sequence length="62" mass="7091">MIKKPDCNIEDAKSPWSAVTNVSEYRERGSKTKNAVIQPFIQVVHAIHNLRNGVRLTRCRIT</sequence>
<dbReference type="AlphaFoldDB" id="A0A1H7NBU5"/>
<name>A0A1H7NBU5_9PROT</name>